<evidence type="ECO:0000256" key="2">
    <source>
        <dbReference type="ARBA" id="ARBA00022801"/>
    </source>
</evidence>
<sequence length="256" mass="28656" precursor="true">MHFRILTLLVACCSFACLNSFTAQGMVFKSDHVQAQWDTWAYEYEGTFYLYYLITEHGPGEGFGVATSTDGVHWEDHGWAIRQSSPIGAYRPRFHFSAQEGYINDPNGLFFYNGVYPMFFQHWDMGRKAWGHATSENLLHWSEQGDALRPRDGFQAFSGGAVIDKHNTSGLQDGEPPPIVALFTAWGDGQHLANSTDGGWNWNRNAFRRNVPKPIVGQAVLGSAISPRLDPIRQVQPTQALKNGLNFDAFEFSSSA</sequence>
<dbReference type="PANTHER" id="PTHR42800">
    <property type="entry name" value="EXOINULINASE INUD (AFU_ORTHOLOGUE AFUA_5G00480)"/>
    <property type="match status" value="1"/>
</dbReference>
<dbReference type="OrthoDB" id="9759709at2"/>
<dbReference type="Gene3D" id="2.115.10.20">
    <property type="entry name" value="Glycosyl hydrolase domain, family 43"/>
    <property type="match status" value="2"/>
</dbReference>
<dbReference type="InterPro" id="IPR013148">
    <property type="entry name" value="Glyco_hydro_32_N"/>
</dbReference>
<evidence type="ECO:0000256" key="1">
    <source>
        <dbReference type="ARBA" id="ARBA00009902"/>
    </source>
</evidence>
<evidence type="ECO:0000256" key="4">
    <source>
        <dbReference type="SAM" id="SignalP"/>
    </source>
</evidence>
<protein>
    <submittedName>
        <fullName evidence="6">Fructan beta-fructosidase</fullName>
        <ecNumber evidence="6">3.2.1.80</ecNumber>
    </submittedName>
</protein>
<dbReference type="Proteomes" id="UP000319143">
    <property type="component" value="Unassembled WGS sequence"/>
</dbReference>
<comment type="similarity">
    <text evidence="1">Belongs to the glycosyl hydrolase 32 family.</text>
</comment>
<dbReference type="PANTHER" id="PTHR42800:SF1">
    <property type="entry name" value="EXOINULINASE INUD (AFU_ORTHOLOGUE AFUA_5G00480)"/>
    <property type="match status" value="1"/>
</dbReference>
<dbReference type="SUPFAM" id="SSF75005">
    <property type="entry name" value="Arabinanase/levansucrase/invertase"/>
    <property type="match status" value="2"/>
</dbReference>
<reference evidence="6 7" key="1">
    <citation type="submission" date="2019-02" db="EMBL/GenBank/DDBJ databases">
        <title>Deep-cultivation of Planctomycetes and their phenomic and genomic characterization uncovers novel biology.</title>
        <authorList>
            <person name="Wiegand S."/>
            <person name="Jogler M."/>
            <person name="Boedeker C."/>
            <person name="Pinto D."/>
            <person name="Vollmers J."/>
            <person name="Rivas-Marin E."/>
            <person name="Kohn T."/>
            <person name="Peeters S.H."/>
            <person name="Heuer A."/>
            <person name="Rast P."/>
            <person name="Oberbeckmann S."/>
            <person name="Bunk B."/>
            <person name="Jeske O."/>
            <person name="Meyerdierks A."/>
            <person name="Storesund J.E."/>
            <person name="Kallscheuer N."/>
            <person name="Luecker S."/>
            <person name="Lage O.M."/>
            <person name="Pohl T."/>
            <person name="Merkel B.J."/>
            <person name="Hornburger P."/>
            <person name="Mueller R.-W."/>
            <person name="Bruemmer F."/>
            <person name="Labrenz M."/>
            <person name="Spormann A.M."/>
            <person name="Op Den Camp H."/>
            <person name="Overmann J."/>
            <person name="Amann R."/>
            <person name="Jetten M.S.M."/>
            <person name="Mascher T."/>
            <person name="Medema M.H."/>
            <person name="Devos D.P."/>
            <person name="Kaster A.-K."/>
            <person name="Ovreas L."/>
            <person name="Rohde M."/>
            <person name="Galperin M.Y."/>
            <person name="Jogler C."/>
        </authorList>
    </citation>
    <scope>NUCLEOTIDE SEQUENCE [LARGE SCALE GENOMIC DNA]</scope>
    <source>
        <strain evidence="6 7">Poly41</strain>
    </source>
</reference>
<organism evidence="6 7">
    <name type="scientific">Novipirellula artificiosorum</name>
    <dbReference type="NCBI Taxonomy" id="2528016"/>
    <lineage>
        <taxon>Bacteria</taxon>
        <taxon>Pseudomonadati</taxon>
        <taxon>Planctomycetota</taxon>
        <taxon>Planctomycetia</taxon>
        <taxon>Pirellulales</taxon>
        <taxon>Pirellulaceae</taxon>
        <taxon>Novipirellula</taxon>
    </lineage>
</organism>
<name>A0A5C6D2K7_9BACT</name>
<dbReference type="GO" id="GO:0005987">
    <property type="term" value="P:sucrose catabolic process"/>
    <property type="evidence" value="ECO:0007669"/>
    <property type="project" value="TreeGrafter"/>
</dbReference>
<dbReference type="InterPro" id="IPR023296">
    <property type="entry name" value="Glyco_hydro_beta-prop_sf"/>
</dbReference>
<feature type="signal peptide" evidence="4">
    <location>
        <begin position="1"/>
        <end position="25"/>
    </location>
</feature>
<dbReference type="EMBL" id="SJPV01000018">
    <property type="protein sequence ID" value="TWU31172.1"/>
    <property type="molecule type" value="Genomic_DNA"/>
</dbReference>
<keyword evidence="4" id="KW-0732">Signal</keyword>
<dbReference type="GO" id="GO:0004575">
    <property type="term" value="F:sucrose alpha-glucosidase activity"/>
    <property type="evidence" value="ECO:0007669"/>
    <property type="project" value="TreeGrafter"/>
</dbReference>
<dbReference type="Pfam" id="PF00251">
    <property type="entry name" value="Glyco_hydro_32N"/>
    <property type="match status" value="1"/>
</dbReference>
<evidence type="ECO:0000259" key="5">
    <source>
        <dbReference type="Pfam" id="PF00251"/>
    </source>
</evidence>
<keyword evidence="3 6" id="KW-0326">Glycosidase</keyword>
<proteinExistence type="inferred from homology"/>
<feature type="domain" description="Glycosyl hydrolase family 32 N-terminal" evidence="5">
    <location>
        <begin position="95"/>
        <end position="205"/>
    </location>
</feature>
<dbReference type="EC" id="3.2.1.80" evidence="6"/>
<feature type="chain" id="PRO_5023113889" evidence="4">
    <location>
        <begin position="26"/>
        <end position="256"/>
    </location>
</feature>
<evidence type="ECO:0000256" key="3">
    <source>
        <dbReference type="ARBA" id="ARBA00023295"/>
    </source>
</evidence>
<evidence type="ECO:0000313" key="7">
    <source>
        <dbReference type="Proteomes" id="UP000319143"/>
    </source>
</evidence>
<dbReference type="AlphaFoldDB" id="A0A5C6D2K7"/>
<accession>A0A5C6D2K7</accession>
<dbReference type="GO" id="GO:0051669">
    <property type="term" value="F:fructan beta-fructosidase activity"/>
    <property type="evidence" value="ECO:0007669"/>
    <property type="project" value="UniProtKB-EC"/>
</dbReference>
<keyword evidence="7" id="KW-1185">Reference proteome</keyword>
<keyword evidence="2 6" id="KW-0378">Hydrolase</keyword>
<comment type="caution">
    <text evidence="6">The sequence shown here is derived from an EMBL/GenBank/DDBJ whole genome shotgun (WGS) entry which is preliminary data.</text>
</comment>
<dbReference type="GO" id="GO:0005737">
    <property type="term" value="C:cytoplasm"/>
    <property type="evidence" value="ECO:0007669"/>
    <property type="project" value="TreeGrafter"/>
</dbReference>
<evidence type="ECO:0000313" key="6">
    <source>
        <dbReference type="EMBL" id="TWU31172.1"/>
    </source>
</evidence>
<gene>
    <name evidence="6" type="primary">fruA_1</name>
    <name evidence="6" type="ORF">Poly41_63630</name>
</gene>